<dbReference type="PRINTS" id="PR00351">
    <property type="entry name" value="OM20RECEPTOR"/>
</dbReference>
<dbReference type="GO" id="GO:0006886">
    <property type="term" value="P:intracellular protein transport"/>
    <property type="evidence" value="ECO:0007669"/>
    <property type="project" value="InterPro"/>
</dbReference>
<evidence type="ECO:0000256" key="11">
    <source>
        <dbReference type="SAM" id="Phobius"/>
    </source>
</evidence>
<dbReference type="InterPro" id="IPR046341">
    <property type="entry name" value="SET_dom_sf"/>
</dbReference>
<evidence type="ECO:0000256" key="10">
    <source>
        <dbReference type="SAM" id="MobiDB-lite"/>
    </source>
</evidence>
<comment type="caution">
    <text evidence="13">The sequence shown here is derived from an EMBL/GenBank/DDBJ whole genome shotgun (WGS) entry which is preliminary data.</text>
</comment>
<dbReference type="PANTHER" id="PTHR12430:SF0">
    <property type="entry name" value="TRANSLOCASE OF OUTER MITOCHONDRIAL MEMBRANE 20"/>
    <property type="match status" value="1"/>
</dbReference>
<keyword evidence="8" id="KW-0496">Mitochondrion</keyword>
<evidence type="ECO:0000256" key="8">
    <source>
        <dbReference type="ARBA" id="ARBA00023128"/>
    </source>
</evidence>
<feature type="transmembrane region" description="Helical" evidence="11">
    <location>
        <begin position="12"/>
        <end position="32"/>
    </location>
</feature>
<protein>
    <submittedName>
        <fullName evidence="13">MAS20-domain-containing protein</fullName>
    </submittedName>
</protein>
<dbReference type="InterPro" id="IPR001214">
    <property type="entry name" value="SET_dom"/>
</dbReference>
<keyword evidence="6" id="KW-0653">Protein transport</keyword>
<dbReference type="SUPFAM" id="SSF82199">
    <property type="entry name" value="SET domain"/>
    <property type="match status" value="1"/>
</dbReference>
<evidence type="ECO:0000256" key="4">
    <source>
        <dbReference type="ARBA" id="ARBA00022692"/>
    </source>
</evidence>
<keyword evidence="5" id="KW-1000">Mitochondrion outer membrane</keyword>
<name>A0A9P3FYS1_9APHY</name>
<keyword evidence="9 11" id="KW-0472">Membrane</keyword>
<dbReference type="GO" id="GO:0005742">
    <property type="term" value="C:mitochondrial outer membrane translocase complex"/>
    <property type="evidence" value="ECO:0007669"/>
    <property type="project" value="InterPro"/>
</dbReference>
<proteinExistence type="inferred from homology"/>
<accession>A0A9P3FYS1</accession>
<dbReference type="AlphaFoldDB" id="A0A9P3FYS1"/>
<keyword evidence="4 11" id="KW-0812">Transmembrane</keyword>
<dbReference type="GO" id="GO:0030150">
    <property type="term" value="P:protein import into mitochondrial matrix"/>
    <property type="evidence" value="ECO:0007669"/>
    <property type="project" value="TreeGrafter"/>
</dbReference>
<keyword evidence="7 11" id="KW-1133">Transmembrane helix</keyword>
<comment type="similarity">
    <text evidence="2">Belongs to the Tom20 family.</text>
</comment>
<dbReference type="EMBL" id="BPQB01000001">
    <property type="protein sequence ID" value="GJE84992.1"/>
    <property type="molecule type" value="Genomic_DNA"/>
</dbReference>
<evidence type="ECO:0000259" key="12">
    <source>
        <dbReference type="PROSITE" id="PS50280"/>
    </source>
</evidence>
<dbReference type="CDD" id="cd20071">
    <property type="entry name" value="SET_SMYD"/>
    <property type="match status" value="1"/>
</dbReference>
<evidence type="ECO:0000256" key="1">
    <source>
        <dbReference type="ARBA" id="ARBA00004572"/>
    </source>
</evidence>
<dbReference type="Gene3D" id="1.20.960.10">
    <property type="entry name" value="Mitochondrial outer membrane translocase complex, subunit Tom20 domain"/>
    <property type="match status" value="1"/>
</dbReference>
<evidence type="ECO:0000256" key="3">
    <source>
        <dbReference type="ARBA" id="ARBA00022448"/>
    </source>
</evidence>
<dbReference type="GO" id="GO:0006605">
    <property type="term" value="P:protein targeting"/>
    <property type="evidence" value="ECO:0007669"/>
    <property type="project" value="InterPro"/>
</dbReference>
<dbReference type="SMART" id="SM00317">
    <property type="entry name" value="SET"/>
    <property type="match status" value="1"/>
</dbReference>
<dbReference type="Gene3D" id="2.170.270.10">
    <property type="entry name" value="SET domain"/>
    <property type="match status" value="1"/>
</dbReference>
<gene>
    <name evidence="13" type="ORF">PsYK624_010690</name>
</gene>
<evidence type="ECO:0000313" key="14">
    <source>
        <dbReference type="Proteomes" id="UP000703269"/>
    </source>
</evidence>
<dbReference type="Proteomes" id="UP000703269">
    <property type="component" value="Unassembled WGS sequence"/>
</dbReference>
<feature type="region of interest" description="Disordered" evidence="10">
    <location>
        <begin position="408"/>
        <end position="430"/>
    </location>
</feature>
<evidence type="ECO:0000256" key="2">
    <source>
        <dbReference type="ARBA" id="ARBA00005792"/>
    </source>
</evidence>
<reference evidence="13 14" key="1">
    <citation type="submission" date="2021-08" db="EMBL/GenBank/DDBJ databases">
        <title>Draft Genome Sequence of Phanerochaete sordida strain YK-624.</title>
        <authorList>
            <person name="Mori T."/>
            <person name="Dohra H."/>
            <person name="Suzuki T."/>
            <person name="Kawagishi H."/>
            <person name="Hirai H."/>
        </authorList>
    </citation>
    <scope>NUCLEOTIDE SEQUENCE [LARGE SCALE GENOMIC DNA]</scope>
    <source>
        <strain evidence="13 14">YK-624</strain>
    </source>
</reference>
<dbReference type="OrthoDB" id="2154253at2759"/>
<evidence type="ECO:0000313" key="13">
    <source>
        <dbReference type="EMBL" id="GJE84992.1"/>
    </source>
</evidence>
<dbReference type="SUPFAM" id="SSF47157">
    <property type="entry name" value="Mitochondrial import receptor subunit Tom20"/>
    <property type="match status" value="1"/>
</dbReference>
<dbReference type="PROSITE" id="PS50280">
    <property type="entry name" value="SET"/>
    <property type="match status" value="1"/>
</dbReference>
<dbReference type="GO" id="GO:0008320">
    <property type="term" value="F:protein transmembrane transporter activity"/>
    <property type="evidence" value="ECO:0007669"/>
    <property type="project" value="TreeGrafter"/>
</dbReference>
<feature type="compositionally biased region" description="Basic and acidic residues" evidence="10">
    <location>
        <begin position="408"/>
        <end position="424"/>
    </location>
</feature>
<dbReference type="Pfam" id="PF02064">
    <property type="entry name" value="MAS20"/>
    <property type="match status" value="1"/>
</dbReference>
<keyword evidence="14" id="KW-1185">Reference proteome</keyword>
<sequence>MSSSASRTSTFLTIAGVTVLSGFLAYAVYFDYKRRNDADFRKKLRKDKKRVEKAATASSSTVDFTSGSRADVLKAEMAKIRAEPLPEGTREKEQYFMEQATLGEQLCTQGPAFAVSAAFAFFRALRVYPSPVELIMLYQSSLPPEVFAVILELTNLDVKERAEGYYDHFPPKSWNVRVQDKDGKKVLVADKDFEKGDVIYKEYPIVAALDWDLLEAGSHCAYCLKLVHKVSEYRPESDLLNTVYCSRDCYDKAKQQYHGILFTLDPLLPPDLDAEGVAADPEKRKAAQEALVAHLKSNKKLADFLVAKWVALQITIETSKVIPGSVSPAKDLPKYLDDDAPEYAIGDHLERLRFLGAEVKEEDTEILRNVFGTALPGLENSLTEDRHATTLGKMLYNAIGICYSGGRDDRPQFHERPEDQERTRTPYGTSHQVGSGLFLVSSYIQHSCEPSVRPSFTAGNHKLSLIATRAIAAGEELTMAYVDVAQHEGESAADARRRRRFELARGWRFKCECARCAAEDEGAGEADLGVTVDESKVEDAAARFEAKKAEAEAAETD</sequence>
<evidence type="ECO:0000256" key="9">
    <source>
        <dbReference type="ARBA" id="ARBA00023136"/>
    </source>
</evidence>
<dbReference type="GO" id="GO:0030943">
    <property type="term" value="F:mitochondrion targeting sequence binding"/>
    <property type="evidence" value="ECO:0007669"/>
    <property type="project" value="TreeGrafter"/>
</dbReference>
<dbReference type="InterPro" id="IPR002056">
    <property type="entry name" value="MAS20"/>
</dbReference>
<organism evidence="13 14">
    <name type="scientific">Phanerochaete sordida</name>
    <dbReference type="NCBI Taxonomy" id="48140"/>
    <lineage>
        <taxon>Eukaryota</taxon>
        <taxon>Fungi</taxon>
        <taxon>Dikarya</taxon>
        <taxon>Basidiomycota</taxon>
        <taxon>Agaricomycotina</taxon>
        <taxon>Agaricomycetes</taxon>
        <taxon>Polyporales</taxon>
        <taxon>Phanerochaetaceae</taxon>
        <taxon>Phanerochaete</taxon>
    </lineage>
</organism>
<evidence type="ECO:0000256" key="6">
    <source>
        <dbReference type="ARBA" id="ARBA00022927"/>
    </source>
</evidence>
<evidence type="ECO:0000256" key="7">
    <source>
        <dbReference type="ARBA" id="ARBA00022989"/>
    </source>
</evidence>
<feature type="domain" description="SET" evidence="12">
    <location>
        <begin position="172"/>
        <end position="482"/>
    </location>
</feature>
<dbReference type="InterPro" id="IPR023392">
    <property type="entry name" value="Tom20_dom_sf"/>
</dbReference>
<dbReference type="Pfam" id="PF00856">
    <property type="entry name" value="SET"/>
    <property type="match status" value="1"/>
</dbReference>
<keyword evidence="3" id="KW-0813">Transport</keyword>
<comment type="subcellular location">
    <subcellularLocation>
        <location evidence="1">Mitochondrion outer membrane</location>
        <topology evidence="1">Single-pass membrane protein</topology>
    </subcellularLocation>
</comment>
<evidence type="ECO:0000256" key="5">
    <source>
        <dbReference type="ARBA" id="ARBA00022787"/>
    </source>
</evidence>
<dbReference type="PANTHER" id="PTHR12430">
    <property type="entry name" value="MITOCHONDRIAL IMPORT RECEPTOR SUBUNIT TOM20"/>
    <property type="match status" value="1"/>
</dbReference>
<dbReference type="GO" id="GO:0016031">
    <property type="term" value="P:tRNA import into mitochondrion"/>
    <property type="evidence" value="ECO:0007669"/>
    <property type="project" value="TreeGrafter"/>
</dbReference>